<dbReference type="Pfam" id="PF02789">
    <property type="entry name" value="Peptidase_M17_N"/>
    <property type="match status" value="1"/>
</dbReference>
<evidence type="ECO:0000256" key="1">
    <source>
        <dbReference type="ARBA" id="ARBA00000135"/>
    </source>
</evidence>
<dbReference type="NCBIfam" id="NF002073">
    <property type="entry name" value="PRK00913.1-2"/>
    <property type="match status" value="1"/>
</dbReference>
<name>A0A0E3ZAN2_9FUSO</name>
<dbReference type="InterPro" id="IPR000819">
    <property type="entry name" value="Peptidase_M17_C"/>
</dbReference>
<feature type="active site" evidence="7">
    <location>
        <position position="254"/>
    </location>
</feature>
<feature type="binding site" evidence="7">
    <location>
        <position position="324"/>
    </location>
    <ligand>
        <name>Mn(2+)</name>
        <dbReference type="ChEBI" id="CHEBI:29035"/>
        <label>1</label>
    </ligand>
</feature>
<protein>
    <recommendedName>
        <fullName evidence="7">Probable cytosol aminopeptidase</fullName>
        <ecNumber evidence="7">3.4.11.1</ecNumber>
    </recommendedName>
    <alternativeName>
        <fullName evidence="7">Leucine aminopeptidase</fullName>
        <shortName evidence="7">LAP</shortName>
        <ecNumber evidence="7">3.4.11.10</ecNumber>
    </alternativeName>
    <alternativeName>
        <fullName evidence="7">Leucyl aminopeptidase</fullName>
    </alternativeName>
</protein>
<comment type="cofactor">
    <cofactor evidence="7">
        <name>Mn(2+)</name>
        <dbReference type="ChEBI" id="CHEBI:29035"/>
    </cofactor>
    <text evidence="7">Binds 2 manganese ions per subunit.</text>
</comment>
<comment type="catalytic activity">
    <reaction evidence="1 7">
        <text>Release of an N-terminal amino acid, Xaa-|-Yaa-, in which Xaa is preferably Leu, but may be other amino acids including Pro although not Arg or Lys, and Yaa may be Pro. Amino acid amides and methyl esters are also readily hydrolyzed, but rates on arylamides are exceedingly low.</text>
        <dbReference type="EC" id="3.4.11.1"/>
    </reaction>
</comment>
<feature type="binding site" evidence="7">
    <location>
        <position position="242"/>
    </location>
    <ligand>
        <name>Mn(2+)</name>
        <dbReference type="ChEBI" id="CHEBI:29035"/>
        <label>2</label>
    </ligand>
</feature>
<organism evidence="9 10">
    <name type="scientific">Sneathia vaginalis</name>
    <dbReference type="NCBI Taxonomy" id="187101"/>
    <lineage>
        <taxon>Bacteria</taxon>
        <taxon>Fusobacteriati</taxon>
        <taxon>Fusobacteriota</taxon>
        <taxon>Fusobacteriia</taxon>
        <taxon>Fusobacteriales</taxon>
        <taxon>Leptotrichiaceae</taxon>
        <taxon>Sneathia</taxon>
    </lineage>
</organism>
<evidence type="ECO:0000313" key="10">
    <source>
        <dbReference type="Proteomes" id="UP000033103"/>
    </source>
</evidence>
<dbReference type="InterPro" id="IPR023042">
    <property type="entry name" value="Peptidase_M17_leu_NH2_pept"/>
</dbReference>
<evidence type="ECO:0000256" key="5">
    <source>
        <dbReference type="ARBA" id="ARBA00022670"/>
    </source>
</evidence>
<dbReference type="OrthoDB" id="9809354at2"/>
<keyword evidence="5 7" id="KW-0645">Protease</keyword>
<dbReference type="GO" id="GO:0006508">
    <property type="term" value="P:proteolysis"/>
    <property type="evidence" value="ECO:0007669"/>
    <property type="project" value="UniProtKB-KW"/>
</dbReference>
<reference evidence="9 10" key="1">
    <citation type="journal article" date="2012" name="BMC Genomics">
        <title>Genomic sequence analysis and characterization of Sneathia amnii sp. nov.</title>
        <authorList>
            <consortium name="Vaginal Microbiome Consortium (additional members)"/>
            <person name="Harwich M.D.Jr."/>
            <person name="Serrano M.G."/>
            <person name="Fettweis J.M."/>
            <person name="Alves J.M."/>
            <person name="Reimers M.A."/>
            <person name="Buck G.A."/>
            <person name="Jefferson K.K."/>
        </authorList>
    </citation>
    <scope>NUCLEOTIDE SEQUENCE [LARGE SCALE GENOMIC DNA]</scope>
    <source>
        <strain evidence="9 10">SN35</strain>
    </source>
</reference>
<dbReference type="PATRIC" id="fig|1069640.6.peg.926"/>
<evidence type="ECO:0000256" key="2">
    <source>
        <dbReference type="ARBA" id="ARBA00000967"/>
    </source>
</evidence>
<keyword evidence="7" id="KW-0479">Metal-binding</keyword>
<evidence type="ECO:0000256" key="3">
    <source>
        <dbReference type="ARBA" id="ARBA00009528"/>
    </source>
</evidence>
<feature type="active site" evidence="7">
    <location>
        <position position="328"/>
    </location>
</feature>
<keyword evidence="10" id="KW-1185">Reference proteome</keyword>
<dbReference type="Gene3D" id="3.40.220.10">
    <property type="entry name" value="Leucine Aminopeptidase, subunit E, domain 1"/>
    <property type="match status" value="1"/>
</dbReference>
<dbReference type="PANTHER" id="PTHR11963">
    <property type="entry name" value="LEUCINE AMINOPEPTIDASE-RELATED"/>
    <property type="match status" value="1"/>
</dbReference>
<feature type="binding site" evidence="7">
    <location>
        <position position="326"/>
    </location>
    <ligand>
        <name>Mn(2+)</name>
        <dbReference type="ChEBI" id="CHEBI:29035"/>
        <label>2</label>
    </ligand>
</feature>
<dbReference type="Pfam" id="PF00883">
    <property type="entry name" value="Peptidase_M17"/>
    <property type="match status" value="1"/>
</dbReference>
<dbReference type="CDD" id="cd00433">
    <property type="entry name" value="Peptidase_M17"/>
    <property type="match status" value="1"/>
</dbReference>
<dbReference type="InterPro" id="IPR011356">
    <property type="entry name" value="Leucine_aapep/pepB"/>
</dbReference>
<dbReference type="HAMAP" id="MF_00181">
    <property type="entry name" value="Cytosol_peptidase_M17"/>
    <property type="match status" value="1"/>
</dbReference>
<dbReference type="EMBL" id="CP011280">
    <property type="protein sequence ID" value="AKC95786.1"/>
    <property type="molecule type" value="Genomic_DNA"/>
</dbReference>
<dbReference type="PRINTS" id="PR00481">
    <property type="entry name" value="LAMNOPPTDASE"/>
</dbReference>
<evidence type="ECO:0000256" key="7">
    <source>
        <dbReference type="HAMAP-Rule" id="MF_00181"/>
    </source>
</evidence>
<evidence type="ECO:0000256" key="4">
    <source>
        <dbReference type="ARBA" id="ARBA00022438"/>
    </source>
</evidence>
<comment type="function">
    <text evidence="7">Presumably involved in the processing and regular turnover of intracellular proteins. Catalyzes the removal of unsubstituted N-terminal amino acids from various peptides.</text>
</comment>
<keyword evidence="7" id="KW-0963">Cytoplasm</keyword>
<dbReference type="PROSITE" id="PS00631">
    <property type="entry name" value="CYTOSOL_AP"/>
    <property type="match status" value="1"/>
</dbReference>
<accession>A0A0E3ZAN2</accession>
<dbReference type="NCBIfam" id="NF002083">
    <property type="entry name" value="PRK00913.3-5"/>
    <property type="match status" value="1"/>
</dbReference>
<dbReference type="GO" id="GO:0030145">
    <property type="term" value="F:manganese ion binding"/>
    <property type="evidence" value="ECO:0007669"/>
    <property type="project" value="UniProtKB-UniRule"/>
</dbReference>
<dbReference type="Gene3D" id="3.40.630.10">
    <property type="entry name" value="Zn peptidases"/>
    <property type="match status" value="1"/>
</dbReference>
<feature type="binding site" evidence="7">
    <location>
        <position position="326"/>
    </location>
    <ligand>
        <name>Mn(2+)</name>
        <dbReference type="ChEBI" id="CHEBI:29035"/>
        <label>1</label>
    </ligand>
</feature>
<dbReference type="AlphaFoldDB" id="A0A0E3ZAN2"/>
<dbReference type="GO" id="GO:0005737">
    <property type="term" value="C:cytoplasm"/>
    <property type="evidence" value="ECO:0007669"/>
    <property type="project" value="UniProtKB-SubCell"/>
</dbReference>
<dbReference type="InterPro" id="IPR043472">
    <property type="entry name" value="Macro_dom-like"/>
</dbReference>
<dbReference type="EC" id="3.4.11.10" evidence="7"/>
<dbReference type="InterPro" id="IPR008283">
    <property type="entry name" value="Peptidase_M17_N"/>
</dbReference>
<feature type="binding site" evidence="7">
    <location>
        <position position="247"/>
    </location>
    <ligand>
        <name>Mn(2+)</name>
        <dbReference type="ChEBI" id="CHEBI:29035"/>
        <label>2</label>
    </ligand>
</feature>
<dbReference type="GO" id="GO:0070006">
    <property type="term" value="F:metalloaminopeptidase activity"/>
    <property type="evidence" value="ECO:0007669"/>
    <property type="project" value="InterPro"/>
</dbReference>
<dbReference type="EC" id="3.4.11.1" evidence="7"/>
<sequence length="473" mass="51639">MKFNLEKNGGLLVEIYFEGLSCECKLYNHLKEKKIFEGKLGQVYVNTFENVAFVGLGKKDELDLNEVRTAFFNLAKELEKNNVNEISLTVEKIDGVCMAGFTSAVVEGLKQAEYKFDRFHTDRKEAFELTVNYTLNIEEEKLPVIQKAIDETQSLIDSVFITRDLVNLPSNYIYPETLANKAKELLEKVGVKVTIYGEEEARKMGLNAFLAVGSGSDREPKFIVMEYSNDPTSNEKLALVGKGITYDSGGYSLKPSDGMKTMFDDMGGAGTVIGTIHAIAKSKLKANVVGVVGACENALSGHSYKPGDIVTSFSGKTIEIDNTDAEGRVTLADSVYYASTVMKATKVIDLATLTGACLVAFGEVYTGAVTNNQEFFNQVVSAAKLSGEKIWQLPTDKEFAKLNKSRVADIKNTGGRMGGTITAGMFVGEFNNNLPWIHLDIAGTAFLSKAYSYLSVGATGIHVKTLYNLVKGL</sequence>
<dbReference type="Proteomes" id="UP000033103">
    <property type="component" value="Chromosome"/>
</dbReference>
<feature type="binding site" evidence="7">
    <location>
        <position position="265"/>
    </location>
    <ligand>
        <name>Mn(2+)</name>
        <dbReference type="ChEBI" id="CHEBI:29035"/>
        <label>2</label>
    </ligand>
</feature>
<dbReference type="STRING" id="187101.VC03_04680"/>
<comment type="catalytic activity">
    <reaction evidence="2 7">
        <text>Release of an N-terminal amino acid, preferentially leucine, but not glutamic or aspartic acids.</text>
        <dbReference type="EC" id="3.4.11.10"/>
    </reaction>
</comment>
<dbReference type="SUPFAM" id="SSF52949">
    <property type="entry name" value="Macro domain-like"/>
    <property type="match status" value="1"/>
</dbReference>
<dbReference type="HOGENOM" id="CLU_013734_6_3_0"/>
<dbReference type="SUPFAM" id="SSF53187">
    <property type="entry name" value="Zn-dependent exopeptidases"/>
    <property type="match status" value="1"/>
</dbReference>
<evidence type="ECO:0000256" key="6">
    <source>
        <dbReference type="ARBA" id="ARBA00022801"/>
    </source>
</evidence>
<evidence type="ECO:0000259" key="8">
    <source>
        <dbReference type="PROSITE" id="PS00631"/>
    </source>
</evidence>
<keyword evidence="7" id="KW-0464">Manganese</keyword>
<dbReference type="RefSeq" id="WP_046328890.1">
    <property type="nucleotide sequence ID" value="NZ_CP011280.1"/>
</dbReference>
<keyword evidence="4 7" id="KW-0031">Aminopeptidase</keyword>
<feature type="domain" description="Cytosol aminopeptidase" evidence="8">
    <location>
        <begin position="322"/>
        <end position="329"/>
    </location>
</feature>
<comment type="subcellular location">
    <subcellularLocation>
        <location evidence="7">Cytoplasm</location>
    </subcellularLocation>
</comment>
<feature type="binding site" evidence="7">
    <location>
        <position position="247"/>
    </location>
    <ligand>
        <name>Mn(2+)</name>
        <dbReference type="ChEBI" id="CHEBI:29035"/>
        <label>1</label>
    </ligand>
</feature>
<dbReference type="PANTHER" id="PTHR11963:SF23">
    <property type="entry name" value="CYTOSOL AMINOPEPTIDASE"/>
    <property type="match status" value="1"/>
</dbReference>
<evidence type="ECO:0000313" key="9">
    <source>
        <dbReference type="EMBL" id="AKC95786.1"/>
    </source>
</evidence>
<comment type="similarity">
    <text evidence="3 7">Belongs to the peptidase M17 family.</text>
</comment>
<keyword evidence="6 7" id="KW-0378">Hydrolase</keyword>
<dbReference type="KEGG" id="sns:VC03_04680"/>
<proteinExistence type="inferred from homology"/>
<gene>
    <name evidence="7" type="primary">pepA</name>
    <name evidence="9" type="ORF">VC03_04680</name>
</gene>